<reference evidence="3 4" key="1">
    <citation type="journal article" date="2013" name="Curr. Biol.">
        <title>The Genome of the Foraminiferan Reticulomyxa filosa.</title>
        <authorList>
            <person name="Glockner G."/>
            <person name="Hulsmann N."/>
            <person name="Schleicher M."/>
            <person name="Noegel A.A."/>
            <person name="Eichinger L."/>
            <person name="Gallinger C."/>
            <person name="Pawlowski J."/>
            <person name="Sierra R."/>
            <person name="Euteneuer U."/>
            <person name="Pillet L."/>
            <person name="Moustafa A."/>
            <person name="Platzer M."/>
            <person name="Groth M."/>
            <person name="Szafranski K."/>
            <person name="Schliwa M."/>
        </authorList>
    </citation>
    <scope>NUCLEOTIDE SEQUENCE [LARGE SCALE GENOMIC DNA]</scope>
</reference>
<keyword evidence="2" id="KW-0342">GTP-binding</keyword>
<dbReference type="SUPFAM" id="SSF52540">
    <property type="entry name" value="P-loop containing nucleoside triphosphate hydrolases"/>
    <property type="match status" value="1"/>
</dbReference>
<evidence type="ECO:0000256" key="2">
    <source>
        <dbReference type="ARBA" id="ARBA00023134"/>
    </source>
</evidence>
<dbReference type="GO" id="GO:0007264">
    <property type="term" value="P:small GTPase-mediated signal transduction"/>
    <property type="evidence" value="ECO:0007669"/>
    <property type="project" value="InterPro"/>
</dbReference>
<keyword evidence="1" id="KW-0547">Nucleotide-binding</keyword>
<dbReference type="Proteomes" id="UP000023152">
    <property type="component" value="Unassembled WGS sequence"/>
</dbReference>
<proteinExistence type="predicted"/>
<protein>
    <submittedName>
        <fullName evidence="3">Uncharacterized protein</fullName>
    </submittedName>
</protein>
<gene>
    <name evidence="3" type="ORF">RFI_25183</name>
</gene>
<evidence type="ECO:0000313" key="4">
    <source>
        <dbReference type="Proteomes" id="UP000023152"/>
    </source>
</evidence>
<keyword evidence="4" id="KW-1185">Reference proteome</keyword>
<dbReference type="PROSITE" id="PS51420">
    <property type="entry name" value="RHO"/>
    <property type="match status" value="1"/>
</dbReference>
<dbReference type="SMART" id="SM00174">
    <property type="entry name" value="RHO"/>
    <property type="match status" value="1"/>
</dbReference>
<comment type="caution">
    <text evidence="3">The sequence shown here is derived from an EMBL/GenBank/DDBJ whole genome shotgun (WGS) entry which is preliminary data.</text>
</comment>
<dbReference type="Pfam" id="PF00071">
    <property type="entry name" value="Ras"/>
    <property type="match status" value="1"/>
</dbReference>
<dbReference type="AlphaFoldDB" id="X6MET7"/>
<dbReference type="InterPro" id="IPR001806">
    <property type="entry name" value="Small_GTPase"/>
</dbReference>
<sequence length="316" mass="36599">MEHQREYHKCNNSVTILPNSTICLFSKLTDTELFAMTQGGNGQQKTSQKKHLKAKEPVWAIRWDDFRVLLYPYTDVFLVCFDLQKRASFENARTKWVAEIHQYRPGSKKNFHLLYVTHNAKVIIIINIHTDVAFLLIGNKKDMRRFDVCHPYKSEEHRKSVHAKVIDSWSRTCTYANYNGQNADHVVYVPRDLVNEIVKFSAVVDLAGCVSSEEGRQLADAMGAYCYVECSALTQEGLSNVFDIALTAESQIKKKKDCLLLSFIVKLFLVLRLKRLKNNRFLYALFLYQKKRKKRSEVQRCCENLLLTCKNKADAN</sequence>
<dbReference type="GO" id="GO:0005525">
    <property type="term" value="F:GTP binding"/>
    <property type="evidence" value="ECO:0007669"/>
    <property type="project" value="UniProtKB-KW"/>
</dbReference>
<dbReference type="PANTHER" id="PTHR24072">
    <property type="entry name" value="RHO FAMILY GTPASE"/>
    <property type="match status" value="1"/>
</dbReference>
<dbReference type="EMBL" id="ASPP01021649">
    <property type="protein sequence ID" value="ETO12196.1"/>
    <property type="molecule type" value="Genomic_DNA"/>
</dbReference>
<dbReference type="GO" id="GO:0003924">
    <property type="term" value="F:GTPase activity"/>
    <property type="evidence" value="ECO:0007669"/>
    <property type="project" value="InterPro"/>
</dbReference>
<evidence type="ECO:0000256" key="1">
    <source>
        <dbReference type="ARBA" id="ARBA00022741"/>
    </source>
</evidence>
<name>X6MET7_RETFI</name>
<dbReference type="InterPro" id="IPR027417">
    <property type="entry name" value="P-loop_NTPase"/>
</dbReference>
<evidence type="ECO:0000313" key="3">
    <source>
        <dbReference type="EMBL" id="ETO12196.1"/>
    </source>
</evidence>
<accession>X6MET7</accession>
<dbReference type="OrthoDB" id="8830751at2759"/>
<organism evidence="3 4">
    <name type="scientific">Reticulomyxa filosa</name>
    <dbReference type="NCBI Taxonomy" id="46433"/>
    <lineage>
        <taxon>Eukaryota</taxon>
        <taxon>Sar</taxon>
        <taxon>Rhizaria</taxon>
        <taxon>Retaria</taxon>
        <taxon>Foraminifera</taxon>
        <taxon>Monothalamids</taxon>
        <taxon>Reticulomyxidae</taxon>
        <taxon>Reticulomyxa</taxon>
    </lineage>
</organism>
<dbReference type="InterPro" id="IPR003578">
    <property type="entry name" value="Small_GTPase_Rho"/>
</dbReference>
<dbReference type="Gene3D" id="3.40.50.300">
    <property type="entry name" value="P-loop containing nucleotide triphosphate hydrolases"/>
    <property type="match status" value="1"/>
</dbReference>